<dbReference type="RefSeq" id="WP_189036831.1">
    <property type="nucleotide sequence ID" value="NZ_BMMP01000006.1"/>
</dbReference>
<feature type="transmembrane region" description="Helical" evidence="2">
    <location>
        <begin position="129"/>
        <end position="149"/>
    </location>
</feature>
<reference evidence="4" key="1">
    <citation type="journal article" date="2019" name="Int. J. Syst. Evol. Microbiol.">
        <title>The Global Catalogue of Microorganisms (GCM) 10K type strain sequencing project: providing services to taxonomists for standard genome sequencing and annotation.</title>
        <authorList>
            <consortium name="The Broad Institute Genomics Platform"/>
            <consortium name="The Broad Institute Genome Sequencing Center for Infectious Disease"/>
            <person name="Wu L."/>
            <person name="Ma J."/>
        </authorList>
    </citation>
    <scope>NUCLEOTIDE SEQUENCE [LARGE SCALE GENOMIC DNA]</scope>
    <source>
        <strain evidence="4">CGMCC 4.7178</strain>
    </source>
</reference>
<keyword evidence="2" id="KW-1133">Transmembrane helix</keyword>
<evidence type="ECO:0000256" key="1">
    <source>
        <dbReference type="SAM" id="MobiDB-lite"/>
    </source>
</evidence>
<dbReference type="EMBL" id="BMMP01000006">
    <property type="protein sequence ID" value="GGO47711.1"/>
    <property type="molecule type" value="Genomic_DNA"/>
</dbReference>
<proteinExistence type="predicted"/>
<feature type="region of interest" description="Disordered" evidence="1">
    <location>
        <begin position="1"/>
        <end position="22"/>
    </location>
</feature>
<feature type="transmembrane region" description="Helical" evidence="2">
    <location>
        <begin position="29"/>
        <end position="48"/>
    </location>
</feature>
<evidence type="ECO:0000313" key="4">
    <source>
        <dbReference type="Proteomes" id="UP000631535"/>
    </source>
</evidence>
<feature type="transmembrane region" description="Helical" evidence="2">
    <location>
        <begin position="54"/>
        <end position="76"/>
    </location>
</feature>
<evidence type="ECO:0000256" key="2">
    <source>
        <dbReference type="SAM" id="Phobius"/>
    </source>
</evidence>
<accession>A0ABQ2M7A0</accession>
<protein>
    <submittedName>
        <fullName evidence="3">Uncharacterized protein</fullName>
    </submittedName>
</protein>
<keyword evidence="2" id="KW-0472">Membrane</keyword>
<keyword evidence="2" id="KW-0812">Transmembrane</keyword>
<keyword evidence="4" id="KW-1185">Reference proteome</keyword>
<comment type="caution">
    <text evidence="3">The sequence shown here is derived from an EMBL/GenBank/DDBJ whole genome shotgun (WGS) entry which is preliminary data.</text>
</comment>
<name>A0ABQ2M7A0_9ACTN</name>
<gene>
    <name evidence="3" type="ORF">GCM10012287_20950</name>
</gene>
<feature type="transmembrane region" description="Helical" evidence="2">
    <location>
        <begin position="107"/>
        <end position="123"/>
    </location>
</feature>
<organism evidence="3 4">
    <name type="scientific">Streptomyces daqingensis</name>
    <dbReference type="NCBI Taxonomy" id="1472640"/>
    <lineage>
        <taxon>Bacteria</taxon>
        <taxon>Bacillati</taxon>
        <taxon>Actinomycetota</taxon>
        <taxon>Actinomycetes</taxon>
        <taxon>Kitasatosporales</taxon>
        <taxon>Streptomycetaceae</taxon>
        <taxon>Streptomyces</taxon>
    </lineage>
</organism>
<dbReference type="Proteomes" id="UP000631535">
    <property type="component" value="Unassembled WGS sequence"/>
</dbReference>
<evidence type="ECO:0000313" key="3">
    <source>
        <dbReference type="EMBL" id="GGO47711.1"/>
    </source>
</evidence>
<sequence>MSAEQPAGSGGKGRVVRPGSARQPSRPALLLKWALAFVAAYGLSLTVLTDHLVVLAVPGLIALMALSVTATLLLVYEPFRGKVPYATDGSDRRGVVRHHCNVVLRRYALLVGCVAVVVAAVPLSKSDYAVMAAPAAVVTFFTGTGFCGAQMRTVRLAARVLEVYEFTFRSPVEKLNLRASGKRLLRLGVGDGSGGGSPELAAHQPVGKLWPRDIEDGVWFAGDEIFGGVVMVPGSGELMLVQPLKWDELAAARGRAGTERLEKARRAGLERRSL</sequence>